<reference evidence="4" key="1">
    <citation type="submission" date="2018-05" db="EMBL/GenBank/DDBJ databases">
        <authorList>
            <person name="Lanie J.A."/>
            <person name="Ng W.-L."/>
            <person name="Kazmierczak K.M."/>
            <person name="Andrzejewski T.M."/>
            <person name="Davidsen T.M."/>
            <person name="Wayne K.J."/>
            <person name="Tettelin H."/>
            <person name="Glass J.I."/>
            <person name="Rusch D."/>
            <person name="Podicherti R."/>
            <person name="Tsui H.-C.T."/>
            <person name="Winkler M.E."/>
        </authorList>
    </citation>
    <scope>NUCLEOTIDE SEQUENCE</scope>
</reference>
<dbReference type="CDD" id="cd01076">
    <property type="entry name" value="NAD_bind_1_Glu_DH"/>
    <property type="match status" value="1"/>
</dbReference>
<dbReference type="Pfam" id="PF02812">
    <property type="entry name" value="ELFV_dehydrog_N"/>
    <property type="match status" value="1"/>
</dbReference>
<dbReference type="PIRSF" id="PIRSF000185">
    <property type="entry name" value="Glu_DH"/>
    <property type="match status" value="1"/>
</dbReference>
<gene>
    <name evidence="4" type="ORF">METZ01_LOCUS95169</name>
</gene>
<dbReference type="SMART" id="SM00839">
    <property type="entry name" value="ELFV_dehydrog"/>
    <property type="match status" value="1"/>
</dbReference>
<evidence type="ECO:0000259" key="3">
    <source>
        <dbReference type="SMART" id="SM00839"/>
    </source>
</evidence>
<dbReference type="PANTHER" id="PTHR11606:SF13">
    <property type="entry name" value="GLUTAMATE DEHYDROGENASE 1, MITOCHONDRIAL"/>
    <property type="match status" value="1"/>
</dbReference>
<dbReference type="GO" id="GO:0004352">
    <property type="term" value="F:glutamate dehydrogenase (NAD+) activity"/>
    <property type="evidence" value="ECO:0007669"/>
    <property type="project" value="TreeGrafter"/>
</dbReference>
<dbReference type="PRINTS" id="PR00082">
    <property type="entry name" value="GLFDHDRGNASE"/>
</dbReference>
<dbReference type="EMBL" id="UINC01009433">
    <property type="protein sequence ID" value="SVA42315.1"/>
    <property type="molecule type" value="Genomic_DNA"/>
</dbReference>
<dbReference type="Gene3D" id="3.40.50.720">
    <property type="entry name" value="NAD(P)-binding Rossmann-like Domain"/>
    <property type="match status" value="1"/>
</dbReference>
<protein>
    <recommendedName>
        <fullName evidence="3">Glutamate/phenylalanine/leucine/valine/L-tryptophan dehydrogenase C-terminal domain-containing protein</fullName>
    </recommendedName>
</protein>
<dbReference type="InterPro" id="IPR033524">
    <property type="entry name" value="Glu/Leu/Phe/Val_DH_AS"/>
</dbReference>
<dbReference type="PROSITE" id="PS00074">
    <property type="entry name" value="GLFV_DEHYDROGENASE"/>
    <property type="match status" value="1"/>
</dbReference>
<evidence type="ECO:0000256" key="2">
    <source>
        <dbReference type="ARBA" id="ARBA00023002"/>
    </source>
</evidence>
<dbReference type="InterPro" id="IPR036291">
    <property type="entry name" value="NAD(P)-bd_dom_sf"/>
</dbReference>
<dbReference type="Pfam" id="PF00208">
    <property type="entry name" value="ELFV_dehydrog"/>
    <property type="match status" value="1"/>
</dbReference>
<keyword evidence="2" id="KW-0560">Oxidoreductase</keyword>
<dbReference type="InterPro" id="IPR014362">
    <property type="entry name" value="Glu_DH"/>
</dbReference>
<dbReference type="SUPFAM" id="SSF53223">
    <property type="entry name" value="Aminoacid dehydrogenase-like, N-terminal domain"/>
    <property type="match status" value="1"/>
</dbReference>
<dbReference type="InterPro" id="IPR006096">
    <property type="entry name" value="Glu/Leu/Phe/Val/Trp_DH_C"/>
</dbReference>
<dbReference type="Gene3D" id="3.40.50.10860">
    <property type="entry name" value="Leucine Dehydrogenase, chain A, domain 1"/>
    <property type="match status" value="1"/>
</dbReference>
<accession>A0A381VPR9</accession>
<feature type="domain" description="Glutamate/phenylalanine/leucine/valine/L-tryptophan dehydrogenase C-terminal" evidence="3">
    <location>
        <begin position="180"/>
        <end position="410"/>
    </location>
</feature>
<organism evidence="4">
    <name type="scientific">marine metagenome</name>
    <dbReference type="NCBI Taxonomy" id="408172"/>
    <lineage>
        <taxon>unclassified sequences</taxon>
        <taxon>metagenomes</taxon>
        <taxon>ecological metagenomes</taxon>
    </lineage>
</organism>
<dbReference type="FunFam" id="3.40.50.10860:FF:000003">
    <property type="entry name" value="Glutamate dehydrogenase"/>
    <property type="match status" value="1"/>
</dbReference>
<dbReference type="InterPro" id="IPR006095">
    <property type="entry name" value="Glu/Leu/Phe/Val/Trp_DH"/>
</dbReference>
<dbReference type="SUPFAM" id="SSF51735">
    <property type="entry name" value="NAD(P)-binding Rossmann-fold domains"/>
    <property type="match status" value="1"/>
</dbReference>
<dbReference type="InterPro" id="IPR006097">
    <property type="entry name" value="Glu/Leu/Phe/Val/Trp_DH_dimer"/>
</dbReference>
<evidence type="ECO:0000313" key="4">
    <source>
        <dbReference type="EMBL" id="SVA42315.1"/>
    </source>
</evidence>
<comment type="similarity">
    <text evidence="1">Belongs to the Glu/Leu/Phe/Val dehydrogenases family.</text>
</comment>
<sequence>MNPYEEVNLSLNKASKYTNTRVTDGILEMLTTPWREIIVSCPIKMDNGETKVFSGYRIQHNAVRGPYKGGVRFHPDANHSEVKALSSLMTWKNALVDIPFGGAKGGIQVDPSKLSKNELYNLTKRYTLSIDKFLGPNTDIPAPDLGTNSQTMAWMMDAYGSIHGYTPAIVTGKPVELGGSIGRDSSTGRGAVFIIDEICKKLKLNPKNTNLIIQGFGQVGSWIAQIAFEKGYKIMAVSNVNGAILSNKGINIPNLIEYYNSNKTFDGYKNVEHISNDDLLLTKCDFLIPAAIERVITEKNADQIKSKIIIEAANHPVTPEADKILESKNIAIYPDTLVNSGGVIVSYFEWIQNLYQHQWEIERVNSELQKIITKAFMEVYDNAKNKNISFRLSALSIGLNRVIHTADLRGYI</sequence>
<dbReference type="PANTHER" id="PTHR11606">
    <property type="entry name" value="GLUTAMATE DEHYDROGENASE"/>
    <property type="match status" value="1"/>
</dbReference>
<name>A0A381VPR9_9ZZZZ</name>
<proteinExistence type="inferred from homology"/>
<dbReference type="AlphaFoldDB" id="A0A381VPR9"/>
<evidence type="ECO:0000256" key="1">
    <source>
        <dbReference type="ARBA" id="ARBA00006382"/>
    </source>
</evidence>
<dbReference type="GO" id="GO:0006538">
    <property type="term" value="P:L-glutamate catabolic process"/>
    <property type="evidence" value="ECO:0007669"/>
    <property type="project" value="TreeGrafter"/>
</dbReference>
<dbReference type="InterPro" id="IPR046346">
    <property type="entry name" value="Aminoacid_DH-like_N_sf"/>
</dbReference>
<dbReference type="InterPro" id="IPR033922">
    <property type="entry name" value="NAD_bind_Glu_DH"/>
</dbReference>